<gene>
    <name evidence="1" type="ORF">BACSTE_00028</name>
</gene>
<dbReference type="HOGENOM" id="CLU_2367021_0_0_10"/>
<protein>
    <submittedName>
        <fullName evidence="1">Uncharacterized protein</fullName>
    </submittedName>
</protein>
<dbReference type="AlphaFoldDB" id="B0NKQ9"/>
<sequence length="95" mass="10779">MDSFFKLKGNDKADNISRMYLLSGNTRIEFDGTYKLVDIKDENGTSRGIISFNKSGKLTDVPDKKYVYTVPNYFPGTAIFAKLLINDDDLNNEQN</sequence>
<name>B0NKQ9_BACSE</name>
<comment type="caution">
    <text evidence="1">The sequence shown here is derived from an EMBL/GenBank/DDBJ whole genome shotgun (WGS) entry which is preliminary data.</text>
</comment>
<reference evidence="1 2" key="2">
    <citation type="submission" date="2007-11" db="EMBL/GenBank/DDBJ databases">
        <authorList>
            <person name="Fulton L."/>
            <person name="Clifton S."/>
            <person name="Fulton B."/>
            <person name="Xu J."/>
            <person name="Minx P."/>
            <person name="Pepin K.H."/>
            <person name="Johnson M."/>
            <person name="Thiruvilangam P."/>
            <person name="Bhonagiri V."/>
            <person name="Nash W.E."/>
            <person name="Mardis E.R."/>
            <person name="Wilson R.K."/>
        </authorList>
    </citation>
    <scope>NUCLEOTIDE SEQUENCE [LARGE SCALE GENOMIC DNA]</scope>
    <source>
        <strain evidence="1 2">ATCC 43183</strain>
    </source>
</reference>
<evidence type="ECO:0000313" key="1">
    <source>
        <dbReference type="EMBL" id="EDS16999.1"/>
    </source>
</evidence>
<dbReference type="GeneID" id="31795895"/>
<organism evidence="1 2">
    <name type="scientific">Bacteroides stercoris ATCC 43183</name>
    <dbReference type="NCBI Taxonomy" id="449673"/>
    <lineage>
        <taxon>Bacteria</taxon>
        <taxon>Pseudomonadati</taxon>
        <taxon>Bacteroidota</taxon>
        <taxon>Bacteroidia</taxon>
        <taxon>Bacteroidales</taxon>
        <taxon>Bacteroidaceae</taxon>
        <taxon>Bacteroides</taxon>
    </lineage>
</organism>
<reference evidence="1 2" key="1">
    <citation type="submission" date="2007-11" db="EMBL/GenBank/DDBJ databases">
        <title>Draft genome sequence of Bacteroides stercoris(ATCC 43183).</title>
        <authorList>
            <person name="Sudarsanam P."/>
            <person name="Ley R."/>
            <person name="Guruge J."/>
            <person name="Turnbaugh P.J."/>
            <person name="Mahowald M."/>
            <person name="Liep D."/>
            <person name="Gordon J."/>
        </authorList>
    </citation>
    <scope>NUCLEOTIDE SEQUENCE [LARGE SCALE GENOMIC DNA]</scope>
    <source>
        <strain evidence="1 2">ATCC 43183</strain>
    </source>
</reference>
<proteinExistence type="predicted"/>
<accession>B0NKQ9</accession>
<dbReference type="RefSeq" id="WP_005652182.1">
    <property type="nucleotide sequence ID" value="NZ_CP102262.1"/>
</dbReference>
<dbReference type="EMBL" id="ABFZ02000009">
    <property type="protein sequence ID" value="EDS16999.1"/>
    <property type="molecule type" value="Genomic_DNA"/>
</dbReference>
<dbReference type="Proteomes" id="UP000004713">
    <property type="component" value="Unassembled WGS sequence"/>
</dbReference>
<evidence type="ECO:0000313" key="2">
    <source>
        <dbReference type="Proteomes" id="UP000004713"/>
    </source>
</evidence>